<sequence length="216" mass="23416">MTTMPMFPLGSLLMPAMPLNLRIFEERYLKLLGDLMGAEKPEFGVVGIARGLEVGGGEGRMSIGTIAQVTEIGATGEFLGLESFGSQRFSVNSWLPDDPYPIADIDLIPDLVWDDSLMPSRVHLESQVRKLLAFASEFGELQYGADIELSDDPMDACWQLAGALPIGELDRFDLLSSQSAEQLIAQTYAIVATADDTLRAFLATDDSDPLGPPETS</sequence>
<gene>
    <name evidence="2" type="ORF">UFOPK3516_00541</name>
</gene>
<accession>A0A6J7FHJ5</accession>
<dbReference type="InterPro" id="IPR046336">
    <property type="entry name" value="Lon_prtase_N_sf"/>
</dbReference>
<dbReference type="AlphaFoldDB" id="A0A6J7FHJ5"/>
<organism evidence="2">
    <name type="scientific">freshwater metagenome</name>
    <dbReference type="NCBI Taxonomy" id="449393"/>
    <lineage>
        <taxon>unclassified sequences</taxon>
        <taxon>metagenomes</taxon>
        <taxon>ecological metagenomes</taxon>
    </lineage>
</organism>
<name>A0A6J7FHJ5_9ZZZZ</name>
<dbReference type="InterPro" id="IPR015947">
    <property type="entry name" value="PUA-like_sf"/>
</dbReference>
<dbReference type="Pfam" id="PF02190">
    <property type="entry name" value="LON_substr_bdg"/>
    <property type="match status" value="1"/>
</dbReference>
<dbReference type="SUPFAM" id="SSF88697">
    <property type="entry name" value="PUA domain-like"/>
    <property type="match status" value="1"/>
</dbReference>
<dbReference type="PANTHER" id="PTHR46732:SF8">
    <property type="entry name" value="ATP-DEPENDENT PROTEASE LA (LON) DOMAIN PROTEIN"/>
    <property type="match status" value="1"/>
</dbReference>
<reference evidence="2" key="1">
    <citation type="submission" date="2020-05" db="EMBL/GenBank/DDBJ databases">
        <authorList>
            <person name="Chiriac C."/>
            <person name="Salcher M."/>
            <person name="Ghai R."/>
            <person name="Kavagutti S V."/>
        </authorList>
    </citation>
    <scope>NUCLEOTIDE SEQUENCE</scope>
</reference>
<dbReference type="Gene3D" id="2.30.130.40">
    <property type="entry name" value="LON domain-like"/>
    <property type="match status" value="1"/>
</dbReference>
<evidence type="ECO:0000313" key="2">
    <source>
        <dbReference type="EMBL" id="CAB4893358.1"/>
    </source>
</evidence>
<evidence type="ECO:0000259" key="1">
    <source>
        <dbReference type="PROSITE" id="PS51787"/>
    </source>
</evidence>
<protein>
    <submittedName>
        <fullName evidence="2">Unannotated protein</fullName>
    </submittedName>
</protein>
<dbReference type="PROSITE" id="PS51787">
    <property type="entry name" value="LON_N"/>
    <property type="match status" value="1"/>
</dbReference>
<feature type="domain" description="Lon N-terminal" evidence="1">
    <location>
        <begin position="1"/>
        <end position="195"/>
    </location>
</feature>
<proteinExistence type="predicted"/>
<dbReference type="PANTHER" id="PTHR46732">
    <property type="entry name" value="ATP-DEPENDENT PROTEASE LA (LON) DOMAIN PROTEIN"/>
    <property type="match status" value="1"/>
</dbReference>
<dbReference type="EMBL" id="CAFBMB010000028">
    <property type="protein sequence ID" value="CAB4893358.1"/>
    <property type="molecule type" value="Genomic_DNA"/>
</dbReference>
<dbReference type="SMART" id="SM00464">
    <property type="entry name" value="LON"/>
    <property type="match status" value="1"/>
</dbReference>
<dbReference type="InterPro" id="IPR003111">
    <property type="entry name" value="Lon_prtase_N"/>
</dbReference>